<comment type="caution">
    <text evidence="5">The sequence shown here is derived from an EMBL/GenBank/DDBJ whole genome shotgun (WGS) entry which is preliminary data.</text>
</comment>
<dbReference type="AlphaFoldDB" id="A0AAD9KRF8"/>
<dbReference type="PROSITE" id="PS00018">
    <property type="entry name" value="EF_HAND_1"/>
    <property type="match status" value="3"/>
</dbReference>
<evidence type="ECO:0000313" key="5">
    <source>
        <dbReference type="EMBL" id="KAK2176157.1"/>
    </source>
</evidence>
<gene>
    <name evidence="5" type="ORF">NP493_678g00022</name>
</gene>
<dbReference type="PROSITE" id="PS50222">
    <property type="entry name" value="EF_HAND_2"/>
    <property type="match status" value="3"/>
</dbReference>
<dbReference type="PANTHER" id="PTHR23055">
    <property type="entry name" value="CALCIUM BINDING PROTEINS"/>
    <property type="match status" value="1"/>
</dbReference>
<dbReference type="Pfam" id="PF13833">
    <property type="entry name" value="EF-hand_8"/>
    <property type="match status" value="1"/>
</dbReference>
<dbReference type="InterPro" id="IPR002048">
    <property type="entry name" value="EF_hand_dom"/>
</dbReference>
<feature type="domain" description="EF-hand" evidence="4">
    <location>
        <begin position="191"/>
        <end position="226"/>
    </location>
</feature>
<evidence type="ECO:0000256" key="1">
    <source>
        <dbReference type="ARBA" id="ARBA00022723"/>
    </source>
</evidence>
<evidence type="ECO:0000256" key="2">
    <source>
        <dbReference type="ARBA" id="ARBA00022737"/>
    </source>
</evidence>
<dbReference type="Proteomes" id="UP001209878">
    <property type="component" value="Unassembled WGS sequence"/>
</dbReference>
<dbReference type="CDD" id="cd00051">
    <property type="entry name" value="EFh"/>
    <property type="match status" value="1"/>
</dbReference>
<feature type="domain" description="EF-hand" evidence="4">
    <location>
        <begin position="145"/>
        <end position="180"/>
    </location>
</feature>
<dbReference type="GO" id="GO:0005509">
    <property type="term" value="F:calcium ion binding"/>
    <property type="evidence" value="ECO:0007669"/>
    <property type="project" value="InterPro"/>
</dbReference>
<evidence type="ECO:0000256" key="3">
    <source>
        <dbReference type="ARBA" id="ARBA00022837"/>
    </source>
</evidence>
<dbReference type="Pfam" id="PF13499">
    <property type="entry name" value="EF-hand_7"/>
    <property type="match status" value="1"/>
</dbReference>
<keyword evidence="1" id="KW-0479">Metal-binding</keyword>
<dbReference type="SMART" id="SM00054">
    <property type="entry name" value="EFh"/>
    <property type="match status" value="3"/>
</dbReference>
<evidence type="ECO:0000313" key="6">
    <source>
        <dbReference type="Proteomes" id="UP001209878"/>
    </source>
</evidence>
<organism evidence="5 6">
    <name type="scientific">Ridgeia piscesae</name>
    <name type="common">Tubeworm</name>
    <dbReference type="NCBI Taxonomy" id="27915"/>
    <lineage>
        <taxon>Eukaryota</taxon>
        <taxon>Metazoa</taxon>
        <taxon>Spiralia</taxon>
        <taxon>Lophotrochozoa</taxon>
        <taxon>Annelida</taxon>
        <taxon>Polychaeta</taxon>
        <taxon>Sedentaria</taxon>
        <taxon>Canalipalpata</taxon>
        <taxon>Sabellida</taxon>
        <taxon>Siboglinidae</taxon>
        <taxon>Ridgeia</taxon>
    </lineage>
</organism>
<evidence type="ECO:0000259" key="4">
    <source>
        <dbReference type="PROSITE" id="PS50222"/>
    </source>
</evidence>
<proteinExistence type="predicted"/>
<keyword evidence="6" id="KW-1185">Reference proteome</keyword>
<reference evidence="5" key="1">
    <citation type="journal article" date="2023" name="Mol. Biol. Evol.">
        <title>Third-Generation Sequencing Reveals the Adaptive Role of the Epigenome in Three Deep-Sea Polychaetes.</title>
        <authorList>
            <person name="Perez M."/>
            <person name="Aroh O."/>
            <person name="Sun Y."/>
            <person name="Lan Y."/>
            <person name="Juniper S.K."/>
            <person name="Young C.R."/>
            <person name="Angers B."/>
            <person name="Qian P.Y."/>
        </authorList>
    </citation>
    <scope>NUCLEOTIDE SEQUENCE</scope>
    <source>
        <strain evidence="5">R07B-5</strain>
    </source>
</reference>
<dbReference type="InterPro" id="IPR028846">
    <property type="entry name" value="Recoverin"/>
</dbReference>
<dbReference type="PANTHER" id="PTHR23055:SF69">
    <property type="entry name" value="NEURONAL CALCIUM SENSOR 2"/>
    <property type="match status" value="1"/>
</dbReference>
<name>A0AAD9KRF8_RIDPI</name>
<dbReference type="SUPFAM" id="SSF47473">
    <property type="entry name" value="EF-hand"/>
    <property type="match status" value="1"/>
</dbReference>
<sequence>MTTSLWACGPYAFLAKGSADLCENDCPTGQLSRKKFLSIYQTLFPGGTAAAFYEHVFRTFDEDGSGRIDFKEFLQKDGCRLCGQQKVGADYVVNRRVGVDYVVNRRVDVDYVVNRRVGVDYVVNRRVDVDYVVNRRAISITQSGKPEEKLELAFRLYDIDRNGSIDEQEMSEIIKAIYLMTEQDMEKVGDAPFRRTQDIFTKMDINNDGVLSKDEFIKGCMNDETLYRLLACSSAGGDANTNAAS</sequence>
<dbReference type="Gene3D" id="1.10.238.10">
    <property type="entry name" value="EF-hand"/>
    <property type="match status" value="2"/>
</dbReference>
<dbReference type="InterPro" id="IPR018247">
    <property type="entry name" value="EF_Hand_1_Ca_BS"/>
</dbReference>
<keyword evidence="2" id="KW-0677">Repeat</keyword>
<dbReference type="InterPro" id="IPR011992">
    <property type="entry name" value="EF-hand-dom_pair"/>
</dbReference>
<protein>
    <recommendedName>
        <fullName evidence="4">EF-hand domain-containing protein</fullName>
    </recommendedName>
</protein>
<keyword evidence="3" id="KW-0106">Calcium</keyword>
<accession>A0AAD9KRF8</accession>
<dbReference type="EMBL" id="JAODUO010000678">
    <property type="protein sequence ID" value="KAK2176157.1"/>
    <property type="molecule type" value="Genomic_DNA"/>
</dbReference>
<feature type="domain" description="EF-hand" evidence="4">
    <location>
        <begin position="48"/>
        <end position="83"/>
    </location>
</feature>